<evidence type="ECO:0000313" key="4">
    <source>
        <dbReference type="EMBL" id="GIX83957.1"/>
    </source>
</evidence>
<dbReference type="EMBL" id="BPLR01020916">
    <property type="protein sequence ID" value="GIX83957.1"/>
    <property type="molecule type" value="Genomic_DNA"/>
</dbReference>
<dbReference type="InterPro" id="IPR023362">
    <property type="entry name" value="PH-BEACH_dom"/>
</dbReference>
<keyword evidence="1" id="KW-0853">WD repeat</keyword>
<gene>
    <name evidence="4" type="primary">LYST</name>
    <name evidence="4" type="ORF">CEXT_133091</name>
</gene>
<dbReference type="InterPro" id="IPR036322">
    <property type="entry name" value="WD40_repeat_dom_sf"/>
</dbReference>
<feature type="domain" description="BEACH" evidence="2">
    <location>
        <begin position="321"/>
        <end position="582"/>
    </location>
</feature>
<dbReference type="Gene3D" id="1.10.1540.10">
    <property type="entry name" value="BEACH domain"/>
    <property type="match status" value="2"/>
</dbReference>
<dbReference type="InterPro" id="IPR000409">
    <property type="entry name" value="BEACH_dom"/>
</dbReference>
<dbReference type="SUPFAM" id="SSF50978">
    <property type="entry name" value="WD40 repeat-like"/>
    <property type="match status" value="1"/>
</dbReference>
<dbReference type="SMART" id="SM00320">
    <property type="entry name" value="WD40"/>
    <property type="match status" value="4"/>
</dbReference>
<comment type="caution">
    <text evidence="4">The sequence shown here is derived from an EMBL/GenBank/DDBJ whole genome shotgun (WGS) entry which is preliminary data.</text>
</comment>
<dbReference type="Gene3D" id="2.130.10.10">
    <property type="entry name" value="YVTN repeat-like/Quinoprotein amine dehydrogenase"/>
    <property type="match status" value="1"/>
</dbReference>
<dbReference type="PROSITE" id="PS50082">
    <property type="entry name" value="WD_REPEATS_2"/>
    <property type="match status" value="1"/>
</dbReference>
<dbReference type="AlphaFoldDB" id="A0AAV4NGN2"/>
<dbReference type="SMART" id="SM01026">
    <property type="entry name" value="Beach"/>
    <property type="match status" value="1"/>
</dbReference>
<dbReference type="InterPro" id="IPR001680">
    <property type="entry name" value="WD40_rpt"/>
</dbReference>
<dbReference type="InterPro" id="IPR036372">
    <property type="entry name" value="BEACH_dom_sf"/>
</dbReference>
<evidence type="ECO:0000256" key="1">
    <source>
        <dbReference type="PROSITE-ProRule" id="PRU00221"/>
    </source>
</evidence>
<dbReference type="InterPro" id="IPR015943">
    <property type="entry name" value="WD40/YVTN_repeat-like_dom_sf"/>
</dbReference>
<evidence type="ECO:0000313" key="5">
    <source>
        <dbReference type="Proteomes" id="UP001054945"/>
    </source>
</evidence>
<feature type="repeat" description="WD" evidence="1">
    <location>
        <begin position="729"/>
        <end position="770"/>
    </location>
</feature>
<reference evidence="4 5" key="1">
    <citation type="submission" date="2021-06" db="EMBL/GenBank/DDBJ databases">
        <title>Caerostris extrusa draft genome.</title>
        <authorList>
            <person name="Kono N."/>
            <person name="Arakawa K."/>
        </authorList>
    </citation>
    <scope>NUCLEOTIDE SEQUENCE [LARGE SCALE GENOMIC DNA]</scope>
</reference>
<dbReference type="Pfam" id="PF02138">
    <property type="entry name" value="Beach"/>
    <property type="match status" value="1"/>
</dbReference>
<dbReference type="PROSITE" id="PS51783">
    <property type="entry name" value="PH_BEACH"/>
    <property type="match status" value="1"/>
</dbReference>
<dbReference type="SUPFAM" id="SSF50729">
    <property type="entry name" value="PH domain-like"/>
    <property type="match status" value="1"/>
</dbReference>
<dbReference type="PROSITE" id="PS50197">
    <property type="entry name" value="BEACH"/>
    <property type="match status" value="1"/>
</dbReference>
<dbReference type="PROSITE" id="PS50294">
    <property type="entry name" value="WD_REPEATS_REGION"/>
    <property type="match status" value="1"/>
</dbReference>
<protein>
    <submittedName>
        <fullName evidence="4">Lysosomal-trafficking regulator</fullName>
    </submittedName>
</protein>
<dbReference type="Proteomes" id="UP001054945">
    <property type="component" value="Unassembled WGS sequence"/>
</dbReference>
<dbReference type="PANTHER" id="PTHR13743">
    <property type="entry name" value="BEIGE/BEACH-RELATED"/>
    <property type="match status" value="1"/>
</dbReference>
<dbReference type="SUPFAM" id="SSF81837">
    <property type="entry name" value="BEACH domain"/>
    <property type="match status" value="1"/>
</dbReference>
<dbReference type="Pfam" id="PF14844">
    <property type="entry name" value="PH_BEACH"/>
    <property type="match status" value="1"/>
</dbReference>
<dbReference type="CDD" id="cd06071">
    <property type="entry name" value="Beach"/>
    <property type="match status" value="1"/>
</dbReference>
<name>A0AAV4NGN2_CAEEX</name>
<dbReference type="Gene3D" id="2.30.29.30">
    <property type="entry name" value="Pleckstrin-homology domain (PH domain)/Phosphotyrosine-binding domain (PTB)"/>
    <property type="match status" value="1"/>
</dbReference>
<feature type="domain" description="BEACH-type PH" evidence="3">
    <location>
        <begin position="218"/>
        <end position="317"/>
    </location>
</feature>
<organism evidence="4 5">
    <name type="scientific">Caerostris extrusa</name>
    <name type="common">Bark spider</name>
    <name type="synonym">Caerostris bankana</name>
    <dbReference type="NCBI Taxonomy" id="172846"/>
    <lineage>
        <taxon>Eukaryota</taxon>
        <taxon>Metazoa</taxon>
        <taxon>Ecdysozoa</taxon>
        <taxon>Arthropoda</taxon>
        <taxon>Chelicerata</taxon>
        <taxon>Arachnida</taxon>
        <taxon>Araneae</taxon>
        <taxon>Araneomorphae</taxon>
        <taxon>Entelegynae</taxon>
        <taxon>Araneoidea</taxon>
        <taxon>Araneidae</taxon>
        <taxon>Caerostris</taxon>
    </lineage>
</organism>
<proteinExistence type="predicted"/>
<dbReference type="InterPro" id="IPR050865">
    <property type="entry name" value="BEACH_Domain"/>
</dbReference>
<evidence type="ECO:0000259" key="3">
    <source>
        <dbReference type="PROSITE" id="PS51783"/>
    </source>
</evidence>
<sequence length="895" mass="102487">MVASTVNSNFMDYSSDADINFKVHRYVLTNLQTAFQHAAQSFTSIIEYENTEKSDWIQLWNEDRYKWMKENNKQIEKTLLKFEVLAQEVSNKALTVTQEIFEIQNNERKSFMEELKAKYYEEASGRMIWLKLIEQMTHEKAVWHISDSYPNSWELDPTEGPLRIRKRLKRCYLNVHPRFLKPDYTDQLVKTDQEPPFVNLLVHEKEFPDSAAVLHRLHSHEQIEYTSTCKIVTAFEEAQVEILIGACCIHLIGEETLSQKTKLSISESLPFDSIKEIVPRRYELLNNAFEIFLTNGLTYLIAFDSERTFQYIWKQLEKHNLPCQPGIDVSYLTQLWRESAITNFEYLTQLNRLAGRSFNDLMQYPVFPYILADYTSSYLNLLDPSVYRNLEKPVAVQHKYREKFYQDTYDLLKEQSVGPFSNVELPISGPYHYGSHYSNSGTVLHFLIRLLPYTYSFIKYQEFLCNQNGFDLGVRQSGIRVNDVLLPPWCKQNPRLFILIHRQALESETVTKNIHNWIDLVFGYKQTGEAAIKAINVFHPATYFGFDINQWKDPITKQALKAMVKTLGQMPKQLFFNPHPMISLSLASLDLNEENNDLMEVVDTVKGLRWGDFVGSPSTRAPSLVWGKYLSSLKPEKKNSDISSATYIMSAALVSWGHKDGIIRIKLCRDQPSIPLFMESNLDPVCLCASVPDCEKLFVAHFSGIISVYSLYIGASGQTVAQEQPVLQLNAHTDSITSIYICKAFSIFVSASNDGSVVIWDLNRLCYVRSLTGHENGVQLVTVSNTLGEIASSSNNGSESYLRVHTINGEVVGNVKVPDVITALCYSSAPEVFWSSWNLKLVKEITCDRFLLPIKCIVFSMDNQHLFASNENGTVAVWEKPSKGLTSVPRLLVFS</sequence>
<evidence type="ECO:0000259" key="2">
    <source>
        <dbReference type="PROSITE" id="PS50197"/>
    </source>
</evidence>
<keyword evidence="5" id="KW-1185">Reference proteome</keyword>
<accession>A0AAV4NGN2</accession>
<dbReference type="InterPro" id="IPR011993">
    <property type="entry name" value="PH-like_dom_sf"/>
</dbReference>
<dbReference type="Pfam" id="PF00400">
    <property type="entry name" value="WD40"/>
    <property type="match status" value="2"/>
</dbReference>
<dbReference type="PANTHER" id="PTHR13743:SF86">
    <property type="entry name" value="LYSOSOMAL-TRAFFICKING REGULATOR"/>
    <property type="match status" value="1"/>
</dbReference>